<sequence>MTNMSKGLGYDSCFNVGRNGLGGGLALLWNNEVDVNIISYSNHHIDAVIHGVNGKIWRCSGIYGHPETIQKRHTWTLLRRLAGMFTWPWLCFGDFNEILHPNEKLGGKDRNLDMVAAFRETVNDCNLIDLGCRGYPFTWSNRRFGPQLIEERLDRFLGSKDWEQSPYNLIVSNLDTWCSDHSPVMLEMQERNKFAWYKKNSSPRVFYEDMWSHYEVCKNIVKEEWLKGGSWSQGDPVTIFKKTTNNCLAELRIWSRKEFDGQKEKLKELKKKLSEMKHNFTQWEEVNEIKSTEEQIEKMLLDEEVYWKQRSRADWLKEGDKNTKYFHSKASSRKRKNRIWGVMDQHDVWVDDREGVEKQFCEYFASLFTTSSPSEKQIEAALAGLKPRVTLEMNNQLDSPFTEEEVSTALSQMCPTKAPGPDGLPAAFFQKHWDSVKLGVISTCLHILNGRGTITPLNHTHIVLIPKIHKPQRVTDFRPISLCNVIYRIVTKTIANRLKQFLHEVISPTQGAFIPNRLITDNIIVGYECLHKIRHSKGKKHGLVALKLDVSKAYDRVEWNFLKQTMLKLGFSIKWVDLIMHCITTTSFSVVINGMATGLIHPQRGLRQGCPLSPYLFLMCAEAFSNLLVQAEQQRHIHGIHFGKDAKVSHLLFADDSLIFTRAAVEDCKHLKALFECYGKASGQIFNFEKSSMFFSKGTRNDQITAISEIFQLKVVSRHEKYLGLPSMIGRKTKSFFNEVKLRVLNKISSWQHKFFTSGGKEVLIKAVAQAIPTYAMSVFKIPLGLCEDIQKAMARFWWGTKQDRKGIHWARWERISHSKARGGIGFRDLSSFNQALVAKQGWRIMQFPSSLVARVLKARYFKHTGFMNAGLGSKPSFVWRSIVWGRQVLHKGARWRIGNGQNVLVYGNNWIPRPTTFKPISAPSMGADTTAAELIDEKQQWREDLILQHFRPEDAEAIMQIPLPKRPKEDQLIWHYDKKGYYSVKSGYQVAMRIKFPEDPSCSNHDQNLWRFIWKLAIPEKVKIFLWRAAHDLLPTAENLWKKKVLQEPMCQSCHCHVETVSHALVECNRARKIWRYSNLAEELSGVHRCDIVWLLQLWPRQHAKVEGAEVAALLWAIWKARNKWLFEGKQENPLRVVANAEAIVESFKKIRQPEMVYKTKGNAERQKQWSPPPNGWQKVNVDAAVDVENQMAGLGVVVRDSDGNCRAAAIKSLRLPGGVAMAEATAMEWGLQVAEKAHITFGIFESDSLEVIDLINKKSSSLTEIGWLISDIQENLQNFQNFKAQHSPRDCNYAAHSLAKLALQKKETVIWLDEIPPEIMYLFLS</sequence>
<keyword evidence="2" id="KW-1185">Reference proteome</keyword>
<accession>A0ACB8JRY5</accession>
<keyword evidence="1" id="KW-0808">Transferase</keyword>
<name>A0ACB8JRY5_CITSI</name>
<evidence type="ECO:0000313" key="1">
    <source>
        <dbReference type="EMBL" id="KAH9735492.1"/>
    </source>
</evidence>
<keyword evidence="1" id="KW-0548">Nucleotidyltransferase</keyword>
<comment type="caution">
    <text evidence="1">The sequence shown here is derived from an EMBL/GenBank/DDBJ whole genome shotgun (WGS) entry which is preliminary data.</text>
</comment>
<reference evidence="2" key="1">
    <citation type="journal article" date="2023" name="Hortic. Res.">
        <title>A chromosome-level phased genome enabling allele-level studies in sweet orange: a case study on citrus Huanglongbing tolerance.</title>
        <authorList>
            <person name="Wu B."/>
            <person name="Yu Q."/>
            <person name="Deng Z."/>
            <person name="Duan Y."/>
            <person name="Luo F."/>
            <person name="Gmitter F. Jr."/>
        </authorList>
    </citation>
    <scope>NUCLEOTIDE SEQUENCE [LARGE SCALE GENOMIC DNA]</scope>
    <source>
        <strain evidence="2">cv. Valencia</strain>
    </source>
</reference>
<evidence type="ECO:0000313" key="2">
    <source>
        <dbReference type="Proteomes" id="UP000829398"/>
    </source>
</evidence>
<gene>
    <name evidence="1" type="ORF">KPL71_017751</name>
</gene>
<dbReference type="Proteomes" id="UP000829398">
    <property type="component" value="Chromosome 6"/>
</dbReference>
<protein>
    <submittedName>
        <fullName evidence="1">Reverse transcriptase domain-containing protein</fullName>
    </submittedName>
</protein>
<organism evidence="1 2">
    <name type="scientific">Citrus sinensis</name>
    <name type="common">Sweet orange</name>
    <name type="synonym">Citrus aurantium var. sinensis</name>
    <dbReference type="NCBI Taxonomy" id="2711"/>
    <lineage>
        <taxon>Eukaryota</taxon>
        <taxon>Viridiplantae</taxon>
        <taxon>Streptophyta</taxon>
        <taxon>Embryophyta</taxon>
        <taxon>Tracheophyta</taxon>
        <taxon>Spermatophyta</taxon>
        <taxon>Magnoliopsida</taxon>
        <taxon>eudicotyledons</taxon>
        <taxon>Gunneridae</taxon>
        <taxon>Pentapetalae</taxon>
        <taxon>rosids</taxon>
        <taxon>malvids</taxon>
        <taxon>Sapindales</taxon>
        <taxon>Rutaceae</taxon>
        <taxon>Aurantioideae</taxon>
        <taxon>Citrus</taxon>
    </lineage>
</organism>
<proteinExistence type="predicted"/>
<keyword evidence="1" id="KW-0695">RNA-directed DNA polymerase</keyword>
<dbReference type="EMBL" id="CM039175">
    <property type="protein sequence ID" value="KAH9735492.1"/>
    <property type="molecule type" value="Genomic_DNA"/>
</dbReference>